<gene>
    <name evidence="2" type="ORF">PPIS_b0295</name>
</gene>
<sequence length="46" mass="5247">MPKEQVCKRKGTPDITLTPQANRQYERHRGVRAILGPVTAFHASMR</sequence>
<feature type="region of interest" description="Disordered" evidence="1">
    <location>
        <begin position="1"/>
        <end position="24"/>
    </location>
</feature>
<reference evidence="2 3" key="1">
    <citation type="submission" date="2015-06" db="EMBL/GenBank/DDBJ databases">
        <authorList>
            <person name="Xie B.-B."/>
            <person name="Rong J.-C."/>
            <person name="Qin Q.-L."/>
            <person name="Zhang Y.-Z."/>
        </authorList>
    </citation>
    <scope>NUCLEOTIDE SEQUENCE [LARGE SCALE GENOMIC DNA]</scope>
    <source>
        <strain evidence="2 3">JCM 20779</strain>
    </source>
</reference>
<dbReference type="EMBL" id="CP011925">
    <property type="protein sequence ID" value="ATD09483.1"/>
    <property type="molecule type" value="Genomic_DNA"/>
</dbReference>
<evidence type="ECO:0000256" key="1">
    <source>
        <dbReference type="SAM" id="MobiDB-lite"/>
    </source>
</evidence>
<dbReference type="Proteomes" id="UP000016521">
    <property type="component" value="Chromosome II"/>
</dbReference>
<proteinExistence type="predicted"/>
<evidence type="ECO:0000313" key="2">
    <source>
        <dbReference type="EMBL" id="ATD09483.1"/>
    </source>
</evidence>
<evidence type="ECO:0000313" key="3">
    <source>
        <dbReference type="Proteomes" id="UP000016521"/>
    </source>
</evidence>
<keyword evidence="3" id="KW-1185">Reference proteome</keyword>
<name>A0ABM6NKC3_PSEO7</name>
<accession>A0ABM6NKC3</accession>
<protein>
    <submittedName>
        <fullName evidence="2">Uncharacterized protein</fullName>
    </submittedName>
</protein>
<organism evidence="2 3">
    <name type="scientific">Pseudoalteromonas piscicida</name>
    <dbReference type="NCBI Taxonomy" id="43662"/>
    <lineage>
        <taxon>Bacteria</taxon>
        <taxon>Pseudomonadati</taxon>
        <taxon>Pseudomonadota</taxon>
        <taxon>Gammaproteobacteria</taxon>
        <taxon>Alteromonadales</taxon>
        <taxon>Pseudoalteromonadaceae</taxon>
        <taxon>Pseudoalteromonas</taxon>
    </lineage>
</organism>